<sequence>MVGGLLGGGLVGLGAYAAWPAGAEAPGGPPPGAGGPPPATVKVAEAAMKPLQPRVDVVGRLEASKRAEVSAQVAGNLVEVPVEAGTAVAAHETVLARVDPTIPAQLLREAQAAVREAESAVARRESDVEQLEQIFAARSGSSRELKDARTDLEVARARLAGAVAEQDRRQTDVDRLDVLAPFDGVVVSKMAEVGRWVDPGDALVEVVSRGTIDAVVDVPERLIQRIRAGATAAVTVEAAGEGGAPLEVSGEVFAVTPDGTGPARTFPVKVRLDDRGGRLKAGMSVTASFPAGAPEPTLVVPRDAVLFNPRGAEVWVSLEGEGPGEDPLPMALPVPVEVLFGDGTGFAVEVLGDGPLFPGARVVVMGQEALFPTRPLLIDGPGSPGEPAATPGDAAGAPAAETLGGDA</sequence>
<feature type="region of interest" description="Disordered" evidence="3">
    <location>
        <begin position="378"/>
        <end position="407"/>
    </location>
</feature>
<dbReference type="InterPro" id="IPR006143">
    <property type="entry name" value="RND_pump_MFP"/>
</dbReference>
<name>I0IFE9_PHYMF</name>
<keyword evidence="7" id="KW-1185">Reference proteome</keyword>
<evidence type="ECO:0000256" key="1">
    <source>
        <dbReference type="ARBA" id="ARBA00009477"/>
    </source>
</evidence>
<dbReference type="InterPro" id="IPR058792">
    <property type="entry name" value="Beta-barrel_RND_2"/>
</dbReference>
<feature type="domain" description="CzcB-like barrel-sandwich hybrid" evidence="5">
    <location>
        <begin position="67"/>
        <end position="206"/>
    </location>
</feature>
<dbReference type="Gene3D" id="2.40.50.100">
    <property type="match status" value="1"/>
</dbReference>
<dbReference type="EMBL" id="AP012338">
    <property type="protein sequence ID" value="BAM03987.1"/>
    <property type="molecule type" value="Genomic_DNA"/>
</dbReference>
<dbReference type="Proteomes" id="UP000007881">
    <property type="component" value="Chromosome"/>
</dbReference>
<evidence type="ECO:0000313" key="6">
    <source>
        <dbReference type="EMBL" id="BAM03987.1"/>
    </source>
</evidence>
<dbReference type="SUPFAM" id="SSF111369">
    <property type="entry name" value="HlyD-like secretion proteins"/>
    <property type="match status" value="1"/>
</dbReference>
<feature type="domain" description="CusB-like beta-barrel" evidence="4">
    <location>
        <begin position="215"/>
        <end position="289"/>
    </location>
</feature>
<dbReference type="PANTHER" id="PTHR30469">
    <property type="entry name" value="MULTIDRUG RESISTANCE PROTEIN MDTA"/>
    <property type="match status" value="1"/>
</dbReference>
<organism evidence="6 7">
    <name type="scientific">Phycisphaera mikurensis (strain NBRC 102666 / KCTC 22515 / FYK2301M01)</name>
    <dbReference type="NCBI Taxonomy" id="1142394"/>
    <lineage>
        <taxon>Bacteria</taxon>
        <taxon>Pseudomonadati</taxon>
        <taxon>Planctomycetota</taxon>
        <taxon>Phycisphaerae</taxon>
        <taxon>Phycisphaerales</taxon>
        <taxon>Phycisphaeraceae</taxon>
        <taxon>Phycisphaera</taxon>
    </lineage>
</organism>
<dbReference type="Pfam" id="PF25973">
    <property type="entry name" value="BSH_CzcB"/>
    <property type="match status" value="1"/>
</dbReference>
<dbReference type="AlphaFoldDB" id="I0IFE9"/>
<protein>
    <submittedName>
        <fullName evidence="6">Putative efflux system periplasmic linker protein</fullName>
    </submittedName>
</protein>
<accession>I0IFE9</accession>
<dbReference type="KEGG" id="phm:PSMK_18280"/>
<dbReference type="InterPro" id="IPR058647">
    <property type="entry name" value="BSH_CzcB-like"/>
</dbReference>
<dbReference type="GO" id="GO:1990281">
    <property type="term" value="C:efflux pump complex"/>
    <property type="evidence" value="ECO:0007669"/>
    <property type="project" value="TreeGrafter"/>
</dbReference>
<dbReference type="Pfam" id="PF25954">
    <property type="entry name" value="Beta-barrel_RND_2"/>
    <property type="match status" value="1"/>
</dbReference>
<reference evidence="6 7" key="1">
    <citation type="submission" date="2012-02" db="EMBL/GenBank/DDBJ databases">
        <title>Complete genome sequence of Phycisphaera mikurensis NBRC 102666.</title>
        <authorList>
            <person name="Ankai A."/>
            <person name="Hosoyama A."/>
            <person name="Terui Y."/>
            <person name="Sekine M."/>
            <person name="Fukai R."/>
            <person name="Kato Y."/>
            <person name="Nakamura S."/>
            <person name="Yamada-Narita S."/>
            <person name="Kawakoshi A."/>
            <person name="Fukunaga Y."/>
            <person name="Yamazaki S."/>
            <person name="Fujita N."/>
        </authorList>
    </citation>
    <scope>NUCLEOTIDE SEQUENCE [LARGE SCALE GENOMIC DNA]</scope>
    <source>
        <strain evidence="7">NBRC 102666 / KCTC 22515 / FYK2301M01</strain>
    </source>
</reference>
<keyword evidence="2" id="KW-0175">Coiled coil</keyword>
<dbReference type="Gene3D" id="2.40.420.20">
    <property type="match status" value="1"/>
</dbReference>
<comment type="similarity">
    <text evidence="1">Belongs to the membrane fusion protein (MFP) (TC 8.A.1) family.</text>
</comment>
<proteinExistence type="inferred from homology"/>
<evidence type="ECO:0000313" key="7">
    <source>
        <dbReference type="Proteomes" id="UP000007881"/>
    </source>
</evidence>
<dbReference type="eggNOG" id="COG0845">
    <property type="taxonomic scope" value="Bacteria"/>
</dbReference>
<dbReference type="Gene3D" id="2.40.30.170">
    <property type="match status" value="1"/>
</dbReference>
<dbReference type="HOGENOM" id="CLU_018816_1_4_0"/>
<dbReference type="GO" id="GO:0015562">
    <property type="term" value="F:efflux transmembrane transporter activity"/>
    <property type="evidence" value="ECO:0007669"/>
    <property type="project" value="TreeGrafter"/>
</dbReference>
<dbReference type="NCBIfam" id="TIGR01730">
    <property type="entry name" value="RND_mfp"/>
    <property type="match status" value="1"/>
</dbReference>
<dbReference type="STRING" id="1142394.PSMK_18280"/>
<evidence type="ECO:0000256" key="2">
    <source>
        <dbReference type="SAM" id="Coils"/>
    </source>
</evidence>
<dbReference type="Gene3D" id="1.10.287.470">
    <property type="entry name" value="Helix hairpin bin"/>
    <property type="match status" value="1"/>
</dbReference>
<dbReference type="PANTHER" id="PTHR30469:SF15">
    <property type="entry name" value="HLYD FAMILY OF SECRETION PROTEINS"/>
    <property type="match status" value="1"/>
</dbReference>
<evidence type="ECO:0000259" key="4">
    <source>
        <dbReference type="Pfam" id="PF25954"/>
    </source>
</evidence>
<feature type="coiled-coil region" evidence="2">
    <location>
        <begin position="107"/>
        <end position="165"/>
    </location>
</feature>
<feature type="compositionally biased region" description="Low complexity" evidence="3">
    <location>
        <begin position="385"/>
        <end position="407"/>
    </location>
</feature>
<gene>
    <name evidence="6" type="ordered locus">PSMK_18280</name>
</gene>
<evidence type="ECO:0000259" key="5">
    <source>
        <dbReference type="Pfam" id="PF25973"/>
    </source>
</evidence>
<evidence type="ECO:0000256" key="3">
    <source>
        <dbReference type="SAM" id="MobiDB-lite"/>
    </source>
</evidence>